<dbReference type="AlphaFoldDB" id="A0A1I4AN24"/>
<protein>
    <recommendedName>
        <fullName evidence="5">DUF4438 domain-containing protein</fullName>
    </recommendedName>
</protein>
<keyword evidence="4" id="KW-1185">Reference proteome</keyword>
<proteinExistence type="predicted"/>
<dbReference type="InterPro" id="IPR044909">
    <property type="entry name" value="TM_1086_sf"/>
</dbReference>
<dbReference type="InterPro" id="IPR029433">
    <property type="entry name" value="DUF4438_N"/>
</dbReference>
<dbReference type="STRING" id="52441.SAMN05216302_100987"/>
<dbReference type="InterPro" id="IPR048399">
    <property type="entry name" value="DUF4438_C"/>
</dbReference>
<dbReference type="InterPro" id="IPR044910">
    <property type="entry name" value="TM_1086_SG_dom"/>
</dbReference>
<evidence type="ECO:0000313" key="4">
    <source>
        <dbReference type="Proteomes" id="UP000199533"/>
    </source>
</evidence>
<reference evidence="4" key="1">
    <citation type="submission" date="2016-10" db="EMBL/GenBank/DDBJ databases">
        <authorList>
            <person name="Varghese N."/>
            <person name="Submissions S."/>
        </authorList>
    </citation>
    <scope>NUCLEOTIDE SEQUENCE [LARGE SCALE GENOMIC DNA]</scope>
    <source>
        <strain evidence="4">Nm69</strain>
    </source>
</reference>
<gene>
    <name evidence="3" type="ORF">SAMN05216302_100987</name>
</gene>
<evidence type="ECO:0008006" key="5">
    <source>
        <dbReference type="Google" id="ProtNLM"/>
    </source>
</evidence>
<evidence type="ECO:0000313" key="3">
    <source>
        <dbReference type="EMBL" id="SFK57129.1"/>
    </source>
</evidence>
<feature type="domain" description="DUF4438" evidence="1">
    <location>
        <begin position="36"/>
        <end position="174"/>
    </location>
</feature>
<feature type="domain" description="DUF4438" evidence="2">
    <location>
        <begin position="177"/>
        <end position="299"/>
    </location>
</feature>
<accession>A0A1I4AN24</accession>
<dbReference type="Proteomes" id="UP000199533">
    <property type="component" value="Unassembled WGS sequence"/>
</dbReference>
<evidence type="ECO:0000259" key="1">
    <source>
        <dbReference type="Pfam" id="PF14505"/>
    </source>
</evidence>
<dbReference type="EMBL" id="FOSP01000009">
    <property type="protein sequence ID" value="SFK57129.1"/>
    <property type="molecule type" value="Genomic_DNA"/>
</dbReference>
<dbReference type="Gene3D" id="2.102.30.10">
    <property type="entry name" value="tm1086 (SG structure) domain"/>
    <property type="match status" value="1"/>
</dbReference>
<dbReference type="Pfam" id="PF14505">
    <property type="entry name" value="DUF4438"/>
    <property type="match status" value="1"/>
</dbReference>
<organism evidence="3 4">
    <name type="scientific">Nitrosomonas aestuarii</name>
    <dbReference type="NCBI Taxonomy" id="52441"/>
    <lineage>
        <taxon>Bacteria</taxon>
        <taxon>Pseudomonadati</taxon>
        <taxon>Pseudomonadota</taxon>
        <taxon>Betaproteobacteria</taxon>
        <taxon>Nitrosomonadales</taxon>
        <taxon>Nitrosomonadaceae</taxon>
        <taxon>Nitrosomonas</taxon>
    </lineage>
</organism>
<dbReference type="Pfam" id="PF20999">
    <property type="entry name" value="DUF4438_C"/>
    <property type="match status" value="1"/>
</dbReference>
<dbReference type="Gene3D" id="4.10.1180.10">
    <property type="entry name" value="tm1086 domain"/>
    <property type="match status" value="1"/>
</dbReference>
<dbReference type="RefSeq" id="WP_211753377.1">
    <property type="nucleotide sequence ID" value="NZ_FOSP01000009.1"/>
</dbReference>
<sequence length="346" mass="38124">MNKSLSTLRLHTNERCLVMTTVMGEVSHPSDKASPYRIGQDGVPRILPGVGGVIINHRIGDACIGLVGDHVEPGVSIKNYRSTGGKVKDAFNLALNTYACIGNRAVIVSGPCAGHAGIVTGKHGGIDHVLLDFPVRILKRLRIGDRIQIYAYGTGLKINEFPAVEIFNCSPQLLRSWGIWSENGKLNVPVTHRLPARVMGSGIGLGTVQRGDYDIQLFDRQFMRSYQLDRLRFGDMIAIMHADTRFGRSFNRNFITFGIVVHGDSTVSGHGPGVVSLICGSVSLMKPVKDDSANIASILRVRPVKKPLGRPTLIEKERKHYFHRLKYEPVDVNTRLRNVAVKQVFV</sequence>
<evidence type="ECO:0000259" key="2">
    <source>
        <dbReference type="Pfam" id="PF20999"/>
    </source>
</evidence>
<name>A0A1I4AN24_9PROT</name>
<dbReference type="Gene3D" id="2.40.10.170">
    <property type="match status" value="1"/>
</dbReference>